<reference evidence="2" key="1">
    <citation type="submission" date="2020-05" db="EMBL/GenBank/DDBJ databases">
        <title>Mycena genomes resolve the evolution of fungal bioluminescence.</title>
        <authorList>
            <person name="Tsai I.J."/>
        </authorList>
    </citation>
    <scope>NUCLEOTIDE SEQUENCE</scope>
    <source>
        <strain evidence="2">171206Taipei</strain>
    </source>
</reference>
<dbReference type="OrthoDB" id="3023378at2759"/>
<dbReference type="EMBL" id="JACAZF010000004">
    <property type="protein sequence ID" value="KAF7306717.1"/>
    <property type="molecule type" value="Genomic_DNA"/>
</dbReference>
<dbReference type="RefSeq" id="XP_037221736.1">
    <property type="nucleotide sequence ID" value="XM_037361444.1"/>
</dbReference>
<dbReference type="Proteomes" id="UP000636479">
    <property type="component" value="Unassembled WGS sequence"/>
</dbReference>
<feature type="region of interest" description="Disordered" evidence="1">
    <location>
        <begin position="1"/>
        <end position="20"/>
    </location>
</feature>
<keyword evidence="3" id="KW-1185">Reference proteome</keyword>
<gene>
    <name evidence="2" type="ORF">MIND_00463400</name>
</gene>
<evidence type="ECO:0000313" key="3">
    <source>
        <dbReference type="Proteomes" id="UP000636479"/>
    </source>
</evidence>
<name>A0A8H6SYM5_9AGAR</name>
<dbReference type="GeneID" id="59343960"/>
<accession>A0A8H6SYM5</accession>
<protein>
    <submittedName>
        <fullName evidence="2">Uncharacterized protein</fullName>
    </submittedName>
</protein>
<organism evidence="2 3">
    <name type="scientific">Mycena indigotica</name>
    <dbReference type="NCBI Taxonomy" id="2126181"/>
    <lineage>
        <taxon>Eukaryota</taxon>
        <taxon>Fungi</taxon>
        <taxon>Dikarya</taxon>
        <taxon>Basidiomycota</taxon>
        <taxon>Agaricomycotina</taxon>
        <taxon>Agaricomycetes</taxon>
        <taxon>Agaricomycetidae</taxon>
        <taxon>Agaricales</taxon>
        <taxon>Marasmiineae</taxon>
        <taxon>Mycenaceae</taxon>
        <taxon>Mycena</taxon>
    </lineage>
</organism>
<comment type="caution">
    <text evidence="2">The sequence shown here is derived from an EMBL/GenBank/DDBJ whole genome shotgun (WGS) entry which is preliminary data.</text>
</comment>
<sequence>MYHSVRRQFSRSAPSKARRTIKEIRRALREAEPPETPEELQRYLFRQSEAAFGPLITEDPTAYVNKVADDAFKAALKESGNDPAIFKEWKNNIKARHAVLAESKFVVVSSTSLTSSDSFMKKP</sequence>
<dbReference type="AlphaFoldDB" id="A0A8H6SYM5"/>
<evidence type="ECO:0000313" key="2">
    <source>
        <dbReference type="EMBL" id="KAF7306717.1"/>
    </source>
</evidence>
<evidence type="ECO:0000256" key="1">
    <source>
        <dbReference type="SAM" id="MobiDB-lite"/>
    </source>
</evidence>
<proteinExistence type="predicted"/>